<proteinExistence type="predicted"/>
<feature type="domain" description="SCP2" evidence="1">
    <location>
        <begin position="102"/>
        <end position="151"/>
    </location>
</feature>
<reference evidence="2 3" key="1">
    <citation type="submission" date="2021-03" db="EMBL/GenBank/DDBJ databases">
        <title>Genomic Encyclopedia of Type Strains, Phase III (KMG-III): the genomes of soil and plant-associated and newly described type strains.</title>
        <authorList>
            <person name="Whitman W."/>
        </authorList>
    </citation>
    <scope>NUCLEOTIDE SEQUENCE [LARGE SCALE GENOMIC DNA]</scope>
    <source>
        <strain evidence="2 3">IMMIB AFH-6</strain>
    </source>
</reference>
<accession>A0ABS4SR74</accession>
<name>A0ABS4SR74_9PROT</name>
<comment type="caution">
    <text evidence="2">The sequence shown here is derived from an EMBL/GenBank/DDBJ whole genome shotgun (WGS) entry which is preliminary data.</text>
</comment>
<evidence type="ECO:0000313" key="3">
    <source>
        <dbReference type="Proteomes" id="UP000781958"/>
    </source>
</evidence>
<dbReference type="Pfam" id="PF02036">
    <property type="entry name" value="SCP2"/>
    <property type="match status" value="1"/>
</dbReference>
<dbReference type="EMBL" id="JAGINP010000019">
    <property type="protein sequence ID" value="MBP2295082.1"/>
    <property type="molecule type" value="Genomic_DNA"/>
</dbReference>
<gene>
    <name evidence="2" type="ORF">J2851_004885</name>
</gene>
<organism evidence="2 3">
    <name type="scientific">Azospirillum rugosum</name>
    <dbReference type="NCBI Taxonomy" id="416170"/>
    <lineage>
        <taxon>Bacteria</taxon>
        <taxon>Pseudomonadati</taxon>
        <taxon>Pseudomonadota</taxon>
        <taxon>Alphaproteobacteria</taxon>
        <taxon>Rhodospirillales</taxon>
        <taxon>Azospirillaceae</taxon>
        <taxon>Azospirillum</taxon>
    </lineage>
</organism>
<dbReference type="SUPFAM" id="SSF55718">
    <property type="entry name" value="SCP-like"/>
    <property type="match status" value="1"/>
</dbReference>
<dbReference type="InterPro" id="IPR003033">
    <property type="entry name" value="SCP2_sterol-bd_dom"/>
</dbReference>
<protein>
    <submittedName>
        <fullName evidence="2">Lipid carrier protein YhbT</fullName>
    </submittedName>
</protein>
<keyword evidence="3" id="KW-1185">Reference proteome</keyword>
<evidence type="ECO:0000259" key="1">
    <source>
        <dbReference type="Pfam" id="PF02036"/>
    </source>
</evidence>
<sequence length="215" mass="23236">MRDPGIALDEAAPDTRARAVEVRLTQMGLGLARRFGDGVGGRLADRVLRVLSDRHPRAFTALRDMPEAHLLIDPVDAPAAVLLRVGPRLALRVCDRDGPAHVAVDAAVRGPCARLLDLLEGRIDGDALFFRRELVIEGDTALILALRNTLDGEDMDLFADMATAAGPLRHALPLARRHAGRMLDLLGIARRAAPPPLRWGMVALERRLGGKPQGS</sequence>
<dbReference type="Proteomes" id="UP000781958">
    <property type="component" value="Unassembled WGS sequence"/>
</dbReference>
<dbReference type="RefSeq" id="WP_209769466.1">
    <property type="nucleotide sequence ID" value="NZ_JAGINP010000019.1"/>
</dbReference>
<dbReference type="InterPro" id="IPR036527">
    <property type="entry name" value="SCP2_sterol-bd_dom_sf"/>
</dbReference>
<evidence type="ECO:0000313" key="2">
    <source>
        <dbReference type="EMBL" id="MBP2295082.1"/>
    </source>
</evidence>